<reference evidence="1 2" key="1">
    <citation type="submission" date="2016-11" db="EMBL/GenBank/DDBJ databases">
        <authorList>
            <person name="Jaros S."/>
            <person name="Januszkiewicz K."/>
            <person name="Wedrychowicz H."/>
        </authorList>
    </citation>
    <scope>NUCLEOTIDE SEQUENCE [LARGE SCALE GENOMIC DNA]</scope>
    <source>
        <strain evidence="1 2">ATCC 23634</strain>
    </source>
</reference>
<sequence>MLKRRLPERLMPLATSLGVRPLYGDVHNHSNLSYGHGSLADALRRAARQLDFVSITGHAHWPDMPVDDPSVAHIVAFHVEGFARLQRLWPGHFATLAEASGSGLTVFPGYEIHSGEWGDYTILYKDLTPRDIVLADGPQALRKALEARYPGAYMAFPHHIAYRQGARGINWSGLDPELSPVLEIVSMHGLSETSLGDRPFLHSMGPGDGTQTLAHGLASGHVFGVLGNTDHHSAYPGSYGHGRTCLYAAENTRQSIWDGLWARHTNALTGDCTHLLIAHGNAIQGDIVRPGPCDLRLEAVGGGPIEHIDIIRDGRLVHRISPELTPAPVDAGDGTETILVLEVGWGARGSSHRWQGTLSLDGGEILAVEPRLRGSEVVSPLEGEADAADSDEILYADNVIRFDIRAHANPNNLTPMMQAIAARIRLPDSGAVRLSFGGEEIVVPAERLRYAALSGNIGPIDSPAWRLHPLPRPERWQWQGSVPLAPLEAGETIYTRMRQSSGQWTWTSALFCRA</sequence>
<dbReference type="STRING" id="665118.SAMN02983003_1724"/>
<evidence type="ECO:0000313" key="1">
    <source>
        <dbReference type="EMBL" id="SFZ83569.1"/>
    </source>
</evidence>
<dbReference type="OrthoDB" id="543560at2"/>
<dbReference type="Proteomes" id="UP000183447">
    <property type="component" value="Unassembled WGS sequence"/>
</dbReference>
<dbReference type="AlphaFoldDB" id="A0A1K2HWT9"/>
<dbReference type="InterPro" id="IPR016195">
    <property type="entry name" value="Pol/histidinol_Pase-like"/>
</dbReference>
<accession>A0A1K2HWT9</accession>
<name>A0A1K2HWT9_9HYPH</name>
<dbReference type="EMBL" id="FPKU01000001">
    <property type="protein sequence ID" value="SFZ83569.1"/>
    <property type="molecule type" value="Genomic_DNA"/>
</dbReference>
<dbReference type="SUPFAM" id="SSF89550">
    <property type="entry name" value="PHP domain-like"/>
    <property type="match status" value="1"/>
</dbReference>
<keyword evidence="2" id="KW-1185">Reference proteome</keyword>
<evidence type="ECO:0008006" key="3">
    <source>
        <dbReference type="Google" id="ProtNLM"/>
    </source>
</evidence>
<dbReference type="Gene3D" id="3.20.20.140">
    <property type="entry name" value="Metal-dependent hydrolases"/>
    <property type="match status" value="1"/>
</dbReference>
<dbReference type="RefSeq" id="WP_084603347.1">
    <property type="nucleotide sequence ID" value="NZ_FPKU01000001.1"/>
</dbReference>
<proteinExistence type="predicted"/>
<organism evidence="1 2">
    <name type="scientific">Devosia enhydra</name>
    <dbReference type="NCBI Taxonomy" id="665118"/>
    <lineage>
        <taxon>Bacteria</taxon>
        <taxon>Pseudomonadati</taxon>
        <taxon>Pseudomonadota</taxon>
        <taxon>Alphaproteobacteria</taxon>
        <taxon>Hyphomicrobiales</taxon>
        <taxon>Devosiaceae</taxon>
        <taxon>Devosia</taxon>
    </lineage>
</organism>
<gene>
    <name evidence="1" type="ORF">SAMN02983003_1724</name>
</gene>
<protein>
    <recommendedName>
        <fullName evidence="3">Polymerase/histidinol phosphatase N-terminal domain-containing protein</fullName>
    </recommendedName>
</protein>
<evidence type="ECO:0000313" key="2">
    <source>
        <dbReference type="Proteomes" id="UP000183447"/>
    </source>
</evidence>